<proteinExistence type="predicted"/>
<name>A0AAN8JXL8_PATCE</name>
<sequence length="257" mass="30103">MEDASELKSKLTEMKNCMLTNEDLKSIVSDITSSFLQTFREEFSSIHEKLDQTLKDNENLKEENKKKLTLELAEIRSINEHEKLRTDEAIRVANYNEQYSRKNNIRVLGLQNDSDLDNKQAFIQSTQKYVDISIKSEEIQAIHPLPTRDRNKPVRTLVKLSNTDIKRKIMMKKTQLSEKGITCHDDITKKNLTLINRAKDTDLCEKAWYFNGQIYAKAVKQVKDLYDDIQYKLSAAQNERYYSNNFKRLSHMLCIIL</sequence>
<evidence type="ECO:0000313" key="3">
    <source>
        <dbReference type="Proteomes" id="UP001347796"/>
    </source>
</evidence>
<keyword evidence="1" id="KW-0175">Coiled coil</keyword>
<dbReference type="Proteomes" id="UP001347796">
    <property type="component" value="Unassembled WGS sequence"/>
</dbReference>
<evidence type="ECO:0000256" key="1">
    <source>
        <dbReference type="SAM" id="Coils"/>
    </source>
</evidence>
<dbReference type="EMBL" id="JAZGQO010000006">
    <property type="protein sequence ID" value="KAK6183890.1"/>
    <property type="molecule type" value="Genomic_DNA"/>
</dbReference>
<gene>
    <name evidence="2" type="ORF">SNE40_006464</name>
</gene>
<protein>
    <submittedName>
        <fullName evidence="2">Uncharacterized protein</fullName>
    </submittedName>
</protein>
<keyword evidence="3" id="KW-1185">Reference proteome</keyword>
<feature type="coiled-coil region" evidence="1">
    <location>
        <begin position="43"/>
        <end position="70"/>
    </location>
</feature>
<reference evidence="2 3" key="1">
    <citation type="submission" date="2024-01" db="EMBL/GenBank/DDBJ databases">
        <title>The genome of the rayed Mediterranean limpet Patella caerulea (Linnaeus, 1758).</title>
        <authorList>
            <person name="Anh-Thu Weber A."/>
            <person name="Halstead-Nussloch G."/>
        </authorList>
    </citation>
    <scope>NUCLEOTIDE SEQUENCE [LARGE SCALE GENOMIC DNA]</scope>
    <source>
        <strain evidence="2">AATW-2023a</strain>
        <tissue evidence="2">Whole specimen</tissue>
    </source>
</reference>
<comment type="caution">
    <text evidence="2">The sequence shown here is derived from an EMBL/GenBank/DDBJ whole genome shotgun (WGS) entry which is preliminary data.</text>
</comment>
<accession>A0AAN8JXL8</accession>
<dbReference type="AlphaFoldDB" id="A0AAN8JXL8"/>
<organism evidence="2 3">
    <name type="scientific">Patella caerulea</name>
    <name type="common">Rayed Mediterranean limpet</name>
    <dbReference type="NCBI Taxonomy" id="87958"/>
    <lineage>
        <taxon>Eukaryota</taxon>
        <taxon>Metazoa</taxon>
        <taxon>Spiralia</taxon>
        <taxon>Lophotrochozoa</taxon>
        <taxon>Mollusca</taxon>
        <taxon>Gastropoda</taxon>
        <taxon>Patellogastropoda</taxon>
        <taxon>Patelloidea</taxon>
        <taxon>Patellidae</taxon>
        <taxon>Patella</taxon>
    </lineage>
</organism>
<evidence type="ECO:0000313" key="2">
    <source>
        <dbReference type="EMBL" id="KAK6183890.1"/>
    </source>
</evidence>